<proteinExistence type="predicted"/>
<keyword evidence="1" id="KW-1133">Transmembrane helix</keyword>
<dbReference type="OrthoDB" id="5621705at2"/>
<feature type="transmembrane region" description="Helical" evidence="1">
    <location>
        <begin position="212"/>
        <end position="245"/>
    </location>
</feature>
<dbReference type="HOGENOM" id="CLU_067791_0_0_4"/>
<dbReference type="Pfam" id="PF09955">
    <property type="entry name" value="DUF2189"/>
    <property type="match status" value="1"/>
</dbReference>
<keyword evidence="1" id="KW-0472">Membrane</keyword>
<keyword evidence="1" id="KW-0812">Transmembrane</keyword>
<feature type="transmembrane region" description="Helical" evidence="1">
    <location>
        <begin position="44"/>
        <end position="62"/>
    </location>
</feature>
<dbReference type="STRING" id="522306.CAP2UW1_0817"/>
<dbReference type="KEGG" id="app:CAP2UW1_0817"/>
<organism evidence="2">
    <name type="scientific">Accumulibacter regalis</name>
    <dbReference type="NCBI Taxonomy" id="522306"/>
    <lineage>
        <taxon>Bacteria</taxon>
        <taxon>Pseudomonadati</taxon>
        <taxon>Pseudomonadota</taxon>
        <taxon>Betaproteobacteria</taxon>
        <taxon>Candidatus Accumulibacter</taxon>
    </lineage>
</organism>
<protein>
    <submittedName>
        <fullName evidence="2">Integral membrane protein</fullName>
    </submittedName>
</protein>
<feature type="transmembrane region" description="Helical" evidence="1">
    <location>
        <begin position="165"/>
        <end position="191"/>
    </location>
</feature>
<reference evidence="2" key="1">
    <citation type="submission" date="2009-08" db="EMBL/GenBank/DDBJ databases">
        <authorList>
            <consortium name="US DOE Joint Genome Institute"/>
            <person name="Lucas S."/>
            <person name="Copeland A."/>
            <person name="Lapidus A."/>
            <person name="Glavina del Rio T."/>
            <person name="Dalin E."/>
            <person name="Tice H."/>
            <person name="Bruce D."/>
            <person name="Barry K."/>
            <person name="Pitluck S."/>
            <person name="Lowry S."/>
            <person name="Larimer F."/>
            <person name="Land M."/>
            <person name="Hauser L."/>
            <person name="Kyrpides N."/>
            <person name="Ivanova N."/>
            <person name="McMahon K.D."/>
            <person name="Hugenholtz P."/>
        </authorList>
    </citation>
    <scope>NUCLEOTIDE SEQUENCE</scope>
    <source>
        <strain evidence="2">UW-1</strain>
    </source>
</reference>
<sequence length="257" mass="27849">MGIGTAAPGHDNAVPKVRSVSLGRPLAWLTAGWQDLRANPIASLAYGLLFAIAGDLITIFAWRNGQIFIVATSGFFLVAPLLAGGLYEISRRREAGQSSTFFSSLAGGRRNARELAKLGLLLATIGFAWERISTLLFALLAPAISPDLPSLLAEIHLSADHRDLLLIWILCGGTLALMVFAITVVSVPLLLDRRIDFRTAMLTSLRTVDANLRLMVFWGAIVVTLTALGFLTLFFGLIVLMPLLGHASWHAYRDLVE</sequence>
<name>C7RNM6_ACCRE</name>
<dbReference type="eggNOG" id="COG5473">
    <property type="taxonomic scope" value="Bacteria"/>
</dbReference>
<feature type="transmembrane region" description="Helical" evidence="1">
    <location>
        <begin position="68"/>
        <end position="87"/>
    </location>
</feature>
<reference evidence="2" key="2">
    <citation type="submission" date="2009-09" db="EMBL/GenBank/DDBJ databases">
        <title>Complete sequence of chromosome of Candidatus Accumulibacter phosphatis clade IIA str. UW-1.</title>
        <authorList>
            <consortium name="US DOE Joint Genome Institute"/>
            <person name="Martin H.G."/>
            <person name="Ivanova N."/>
            <person name="Kunin V."/>
            <person name="Warnecke F."/>
            <person name="Barry K."/>
            <person name="He S."/>
            <person name="Salamov A."/>
            <person name="Szeto E."/>
            <person name="Dalin E."/>
            <person name="Pangilinan J.L."/>
            <person name="Lapidus A."/>
            <person name="Lowry S."/>
            <person name="Kyrpides N.C."/>
            <person name="McMahon K.D."/>
            <person name="Hugenholtz P."/>
        </authorList>
    </citation>
    <scope>NUCLEOTIDE SEQUENCE [LARGE SCALE GENOMIC DNA]</scope>
    <source>
        <strain evidence="2">UW-1</strain>
    </source>
</reference>
<evidence type="ECO:0000256" key="1">
    <source>
        <dbReference type="SAM" id="Phobius"/>
    </source>
</evidence>
<dbReference type="InterPro" id="IPR018692">
    <property type="entry name" value="DUF2189"/>
</dbReference>
<evidence type="ECO:0000313" key="2">
    <source>
        <dbReference type="EMBL" id="ACV34162.1"/>
    </source>
</evidence>
<dbReference type="EMBL" id="CP001715">
    <property type="protein sequence ID" value="ACV34162.1"/>
    <property type="molecule type" value="Genomic_DNA"/>
</dbReference>
<dbReference type="AlphaFoldDB" id="C7RNM6"/>
<accession>C7RNM6</accession>
<feature type="transmembrane region" description="Helical" evidence="1">
    <location>
        <begin position="118"/>
        <end position="145"/>
    </location>
</feature>
<gene>
    <name evidence="2" type="ordered locus">CAP2UW1_0817</name>
</gene>